<evidence type="ECO:0000313" key="9">
    <source>
        <dbReference type="EMBL" id="GAA0561589.1"/>
    </source>
</evidence>
<dbReference type="RefSeq" id="WP_011875013.1">
    <property type="nucleotide sequence ID" value="NZ_BAAAGS010000092.1"/>
</dbReference>
<organism evidence="9 10">
    <name type="scientific">Saccharopolyspora erythraea</name>
    <name type="common">Streptomyces erythraeus</name>
    <dbReference type="NCBI Taxonomy" id="1836"/>
    <lineage>
        <taxon>Bacteria</taxon>
        <taxon>Bacillati</taxon>
        <taxon>Actinomycetota</taxon>
        <taxon>Actinomycetes</taxon>
        <taxon>Pseudonocardiales</taxon>
        <taxon>Pseudonocardiaceae</taxon>
        <taxon>Saccharopolyspora</taxon>
    </lineage>
</organism>
<dbReference type="PROSITE" id="PS50928">
    <property type="entry name" value="ABC_TM1"/>
    <property type="match status" value="1"/>
</dbReference>
<dbReference type="Pfam" id="PF00528">
    <property type="entry name" value="BPD_transp_1"/>
    <property type="match status" value="1"/>
</dbReference>
<dbReference type="Proteomes" id="UP001500729">
    <property type="component" value="Unassembled WGS sequence"/>
</dbReference>
<feature type="transmembrane region" description="Helical" evidence="7">
    <location>
        <begin position="101"/>
        <end position="121"/>
    </location>
</feature>
<keyword evidence="10" id="KW-1185">Reference proteome</keyword>
<dbReference type="Pfam" id="PF19300">
    <property type="entry name" value="BPD_transp_1_N"/>
    <property type="match status" value="1"/>
</dbReference>
<evidence type="ECO:0000256" key="5">
    <source>
        <dbReference type="ARBA" id="ARBA00022989"/>
    </source>
</evidence>
<gene>
    <name evidence="9" type="ORF">GCM10009533_68030</name>
</gene>
<proteinExistence type="inferred from homology"/>
<sequence>MSLPRYVLRRALLGALQVLVVLVVVFVLVEALPGDAAVTIAGDNPDPAVIATLRAQLGLDEPAWLRLWNWLVGALHFDFGRSLAGPAAVADIIGSTVGPTLLLAGLTLALVVPLSVVLGVLAANREGRIVDRAITTGTLGLYSVPEFAMGILLVTVFAVQLRWFPPTAVGADLLSRPAVLVLPVVVLLLRPICSLSRLVRAGMIEALRSGYVRQARRAGLSAVRVQLAHALPNAVAPAVQQLARTADWLIGGVIVVEAIFVVPGLGTTLVESVSARDLPVIQGLAVVLATTTVLVNLAADVVARILAPAASEAGR</sequence>
<evidence type="ECO:0000256" key="3">
    <source>
        <dbReference type="ARBA" id="ARBA00022475"/>
    </source>
</evidence>
<dbReference type="EMBL" id="BAAAGS010000092">
    <property type="protein sequence ID" value="GAA0561589.1"/>
    <property type="molecule type" value="Genomic_DNA"/>
</dbReference>
<comment type="subcellular location">
    <subcellularLocation>
        <location evidence="1 7">Cell membrane</location>
        <topology evidence="1 7">Multi-pass membrane protein</topology>
    </subcellularLocation>
</comment>
<feature type="transmembrane region" description="Helical" evidence="7">
    <location>
        <begin position="248"/>
        <end position="269"/>
    </location>
</feature>
<accession>A0ABN1E8Z1</accession>
<keyword evidence="3" id="KW-1003">Cell membrane</keyword>
<feature type="transmembrane region" description="Helical" evidence="7">
    <location>
        <begin position="178"/>
        <end position="199"/>
    </location>
</feature>
<keyword evidence="2 7" id="KW-0813">Transport</keyword>
<dbReference type="SUPFAM" id="SSF161098">
    <property type="entry name" value="MetI-like"/>
    <property type="match status" value="1"/>
</dbReference>
<feature type="transmembrane region" description="Helical" evidence="7">
    <location>
        <begin position="133"/>
        <end position="158"/>
    </location>
</feature>
<dbReference type="Gene3D" id="1.10.3720.10">
    <property type="entry name" value="MetI-like"/>
    <property type="match status" value="1"/>
</dbReference>
<keyword evidence="5 7" id="KW-1133">Transmembrane helix</keyword>
<name>A0ABN1E8Z1_SACER</name>
<protein>
    <submittedName>
        <fullName evidence="9">ABC transporter permease</fullName>
    </submittedName>
</protein>
<comment type="similarity">
    <text evidence="7">Belongs to the binding-protein-dependent transport system permease family.</text>
</comment>
<evidence type="ECO:0000256" key="7">
    <source>
        <dbReference type="RuleBase" id="RU363032"/>
    </source>
</evidence>
<dbReference type="CDD" id="cd06261">
    <property type="entry name" value="TM_PBP2"/>
    <property type="match status" value="1"/>
</dbReference>
<evidence type="ECO:0000259" key="8">
    <source>
        <dbReference type="PROSITE" id="PS50928"/>
    </source>
</evidence>
<feature type="domain" description="ABC transmembrane type-1" evidence="8">
    <location>
        <begin position="97"/>
        <end position="299"/>
    </location>
</feature>
<evidence type="ECO:0000256" key="4">
    <source>
        <dbReference type="ARBA" id="ARBA00022692"/>
    </source>
</evidence>
<dbReference type="InterPro" id="IPR035906">
    <property type="entry name" value="MetI-like_sf"/>
</dbReference>
<dbReference type="PANTHER" id="PTHR43163:SF3">
    <property type="entry name" value="PEPTIDE ABC TRANSPORTER PERMEASE PROTEIN"/>
    <property type="match status" value="1"/>
</dbReference>
<dbReference type="PANTHER" id="PTHR43163">
    <property type="entry name" value="DIPEPTIDE TRANSPORT SYSTEM PERMEASE PROTEIN DPPB-RELATED"/>
    <property type="match status" value="1"/>
</dbReference>
<keyword evidence="6 7" id="KW-0472">Membrane</keyword>
<evidence type="ECO:0000256" key="1">
    <source>
        <dbReference type="ARBA" id="ARBA00004651"/>
    </source>
</evidence>
<evidence type="ECO:0000256" key="2">
    <source>
        <dbReference type="ARBA" id="ARBA00022448"/>
    </source>
</evidence>
<dbReference type="InterPro" id="IPR045621">
    <property type="entry name" value="BPD_transp_1_N"/>
</dbReference>
<keyword evidence="4 7" id="KW-0812">Transmembrane</keyword>
<dbReference type="InterPro" id="IPR000515">
    <property type="entry name" value="MetI-like"/>
</dbReference>
<evidence type="ECO:0000313" key="10">
    <source>
        <dbReference type="Proteomes" id="UP001500729"/>
    </source>
</evidence>
<evidence type="ECO:0000256" key="6">
    <source>
        <dbReference type="ARBA" id="ARBA00023136"/>
    </source>
</evidence>
<comment type="caution">
    <text evidence="9">The sequence shown here is derived from an EMBL/GenBank/DDBJ whole genome shotgun (WGS) entry which is preliminary data.</text>
</comment>
<feature type="transmembrane region" description="Helical" evidence="7">
    <location>
        <begin position="281"/>
        <end position="307"/>
    </location>
</feature>
<reference evidence="9 10" key="1">
    <citation type="journal article" date="2019" name="Int. J. Syst. Evol. Microbiol.">
        <title>The Global Catalogue of Microorganisms (GCM) 10K type strain sequencing project: providing services to taxonomists for standard genome sequencing and annotation.</title>
        <authorList>
            <consortium name="The Broad Institute Genomics Platform"/>
            <consortium name="The Broad Institute Genome Sequencing Center for Infectious Disease"/>
            <person name="Wu L."/>
            <person name="Ma J."/>
        </authorList>
    </citation>
    <scope>NUCLEOTIDE SEQUENCE [LARGE SCALE GENOMIC DNA]</scope>
    <source>
        <strain evidence="9 10">JCM 10303</strain>
    </source>
</reference>